<accession>A0A229TAZ3</accession>
<sequence length="124" mass="12841">MRVLTAVTLLTMVLVPACKPMPSRSGGGTKKCSTSVAKPRITERDDGKTICMGRKAPLTVTLHGTKADPWKSVSVSGGVLKETQGPAVAGAVTTAVYQSDRSGSGTLSASRKAGHFQVTIVVRS</sequence>
<evidence type="ECO:0000313" key="2">
    <source>
        <dbReference type="Proteomes" id="UP000215199"/>
    </source>
</evidence>
<dbReference type="OrthoDB" id="4249545at2"/>
<organism evidence="1 2">
    <name type="scientific">Amycolatopsis vastitatis</name>
    <dbReference type="NCBI Taxonomy" id="1905142"/>
    <lineage>
        <taxon>Bacteria</taxon>
        <taxon>Bacillati</taxon>
        <taxon>Actinomycetota</taxon>
        <taxon>Actinomycetes</taxon>
        <taxon>Pseudonocardiales</taxon>
        <taxon>Pseudonocardiaceae</taxon>
        <taxon>Amycolatopsis</taxon>
    </lineage>
</organism>
<dbReference type="RefSeq" id="WP_093947749.1">
    <property type="nucleotide sequence ID" value="NZ_NMUL01000010.1"/>
</dbReference>
<proteinExistence type="predicted"/>
<dbReference type="EMBL" id="NMUL01000010">
    <property type="protein sequence ID" value="OXM68427.1"/>
    <property type="molecule type" value="Genomic_DNA"/>
</dbReference>
<protein>
    <submittedName>
        <fullName evidence="1">Uncharacterized protein</fullName>
    </submittedName>
</protein>
<reference evidence="2" key="1">
    <citation type="submission" date="2017-07" db="EMBL/GenBank/DDBJ databases">
        <title>Comparative genome mining reveals phylogenetic distribution patterns of secondary metabolites in Amycolatopsis.</title>
        <authorList>
            <person name="Adamek M."/>
            <person name="Alanjary M."/>
            <person name="Sales-Ortells H."/>
            <person name="Goodfellow M."/>
            <person name="Bull A.T."/>
            <person name="Kalinowski J."/>
            <person name="Ziemert N."/>
        </authorList>
    </citation>
    <scope>NUCLEOTIDE SEQUENCE [LARGE SCALE GENOMIC DNA]</scope>
    <source>
        <strain evidence="2">H5</strain>
    </source>
</reference>
<keyword evidence="2" id="KW-1185">Reference proteome</keyword>
<dbReference type="AlphaFoldDB" id="A0A229TAZ3"/>
<gene>
    <name evidence="1" type="ORF">CF165_13010</name>
</gene>
<comment type="caution">
    <text evidence="1">The sequence shown here is derived from an EMBL/GenBank/DDBJ whole genome shotgun (WGS) entry which is preliminary data.</text>
</comment>
<name>A0A229TAZ3_9PSEU</name>
<evidence type="ECO:0000313" key="1">
    <source>
        <dbReference type="EMBL" id="OXM68427.1"/>
    </source>
</evidence>
<dbReference type="Proteomes" id="UP000215199">
    <property type="component" value="Unassembled WGS sequence"/>
</dbReference>